<dbReference type="GO" id="GO:0003723">
    <property type="term" value="F:RNA binding"/>
    <property type="evidence" value="ECO:0007669"/>
    <property type="project" value="UniProtKB-KW"/>
</dbReference>
<dbReference type="Pfam" id="PF25045">
    <property type="entry name" value="vWA_Ro60"/>
    <property type="match status" value="1"/>
</dbReference>
<dbReference type="GO" id="GO:0005737">
    <property type="term" value="C:cytoplasm"/>
    <property type="evidence" value="ECO:0007669"/>
    <property type="project" value="UniProtKB-SubCell"/>
</dbReference>
<dbReference type="SUPFAM" id="SSF140864">
    <property type="entry name" value="TROVE domain-like"/>
    <property type="match status" value="1"/>
</dbReference>
<reference evidence="8" key="1">
    <citation type="submission" date="2025-08" db="UniProtKB">
        <authorList>
            <consortium name="Ensembl"/>
        </authorList>
    </citation>
    <scope>IDENTIFICATION</scope>
</reference>
<dbReference type="PROSITE" id="PS50988">
    <property type="entry name" value="TROVE"/>
    <property type="match status" value="1"/>
</dbReference>
<evidence type="ECO:0000256" key="6">
    <source>
        <dbReference type="ARBA" id="ARBA00023274"/>
    </source>
</evidence>
<dbReference type="GO" id="GO:1990904">
    <property type="term" value="C:ribonucleoprotein complex"/>
    <property type="evidence" value="ECO:0007669"/>
    <property type="project" value="UniProtKB-KW"/>
</dbReference>
<accession>A0A671KXV1</accession>
<dbReference type="SUPFAM" id="SSF53300">
    <property type="entry name" value="vWA-like"/>
    <property type="match status" value="1"/>
</dbReference>
<evidence type="ECO:0000256" key="1">
    <source>
        <dbReference type="ARBA" id="ARBA00004496"/>
    </source>
</evidence>
<dbReference type="InterPro" id="IPR037214">
    <property type="entry name" value="TROVE_dom_sf"/>
</dbReference>
<evidence type="ECO:0000256" key="5">
    <source>
        <dbReference type="ARBA" id="ARBA00022884"/>
    </source>
</evidence>
<dbReference type="Proteomes" id="UP000472260">
    <property type="component" value="Unassembled WGS sequence"/>
</dbReference>
<dbReference type="Ensembl" id="ENSSANT00000011176.1">
    <property type="protein sequence ID" value="ENSSANP00000010431.1"/>
    <property type="gene ID" value="ENSSANG00000005741.1"/>
</dbReference>
<keyword evidence="4" id="KW-0479">Metal-binding</keyword>
<gene>
    <name evidence="8" type="primary">LOC107671649</name>
</gene>
<dbReference type="InterPro" id="IPR056800">
    <property type="entry name" value="vWA_Ro60"/>
</dbReference>
<reference evidence="8" key="2">
    <citation type="submission" date="2025-09" db="UniProtKB">
        <authorList>
            <consortium name="Ensembl"/>
        </authorList>
    </citation>
    <scope>IDENTIFICATION</scope>
</reference>
<organism evidence="8 9">
    <name type="scientific">Sinocyclocheilus anshuiensis</name>
    <dbReference type="NCBI Taxonomy" id="1608454"/>
    <lineage>
        <taxon>Eukaryota</taxon>
        <taxon>Metazoa</taxon>
        <taxon>Chordata</taxon>
        <taxon>Craniata</taxon>
        <taxon>Vertebrata</taxon>
        <taxon>Euteleostomi</taxon>
        <taxon>Actinopterygii</taxon>
        <taxon>Neopterygii</taxon>
        <taxon>Teleostei</taxon>
        <taxon>Ostariophysi</taxon>
        <taxon>Cypriniformes</taxon>
        <taxon>Cyprinidae</taxon>
        <taxon>Cyprininae</taxon>
        <taxon>Sinocyclocheilus</taxon>
    </lineage>
</organism>
<protein>
    <submittedName>
        <fullName evidence="8">60 kDa SS-A/Ro ribonucleoprotein-like</fullName>
    </submittedName>
</protein>
<feature type="domain" description="TROVE" evidence="7">
    <location>
        <begin position="1"/>
        <end position="95"/>
    </location>
</feature>
<proteinExistence type="inferred from homology"/>
<keyword evidence="3" id="KW-0963">Cytoplasm</keyword>
<evidence type="ECO:0000256" key="3">
    <source>
        <dbReference type="ARBA" id="ARBA00022490"/>
    </source>
</evidence>
<evidence type="ECO:0000313" key="8">
    <source>
        <dbReference type="Ensembl" id="ENSSANP00000010431.1"/>
    </source>
</evidence>
<evidence type="ECO:0000256" key="2">
    <source>
        <dbReference type="ARBA" id="ARBA00007814"/>
    </source>
</evidence>
<keyword evidence="5" id="KW-0694">RNA-binding</keyword>
<evidence type="ECO:0000256" key="4">
    <source>
        <dbReference type="ARBA" id="ARBA00022723"/>
    </source>
</evidence>
<dbReference type="PANTHER" id="PTHR14202:SF0">
    <property type="entry name" value="RNA-BINDING PROTEIN RO60"/>
    <property type="match status" value="1"/>
</dbReference>
<name>A0A671KXV1_9TELE</name>
<sequence length="265" mass="28666">MPMAVLLKHLGKLTANKLLAAGSADVAAVCERIQDETALKKAKTHLFNILLASENYKRGHGKRSKLKWEPDRDIVQALDCAFKHAVFKILQKCCKRFLVAVDVSSSLSSVTQGSSISTVAVAAAICLVRNTTTEPDTQIVVFSEGSVLPCAVSSDMTFMQVAAQLIQTPGGSTDCALPITWASENDKTVDVFIIFTNNQTFESENPADTLKTYRQKSGVFSKLIVCGLIANSLSIADPEDRGMLDICGFDSQAVDVMRNFALDVI</sequence>
<evidence type="ECO:0000259" key="7">
    <source>
        <dbReference type="PROSITE" id="PS50988"/>
    </source>
</evidence>
<dbReference type="PANTHER" id="PTHR14202">
    <property type="entry name" value="60 KDA RIBONUCLEOPROTEIN SSA/RO"/>
    <property type="match status" value="1"/>
</dbReference>
<evidence type="ECO:0000313" key="9">
    <source>
        <dbReference type="Proteomes" id="UP000472260"/>
    </source>
</evidence>
<dbReference type="Gene3D" id="3.40.50.410">
    <property type="entry name" value="von Willebrand factor, type A domain"/>
    <property type="match status" value="1"/>
</dbReference>
<comment type="similarity">
    <text evidence="2">Belongs to the Ro 60 kDa family.</text>
</comment>
<keyword evidence="6" id="KW-0687">Ribonucleoprotein</keyword>
<dbReference type="InterPro" id="IPR036465">
    <property type="entry name" value="vWFA_dom_sf"/>
</dbReference>
<dbReference type="GO" id="GO:0046872">
    <property type="term" value="F:metal ion binding"/>
    <property type="evidence" value="ECO:0007669"/>
    <property type="project" value="UniProtKB-KW"/>
</dbReference>
<dbReference type="InterPro" id="IPR040322">
    <property type="entry name" value="TROVE2"/>
</dbReference>
<comment type="subcellular location">
    <subcellularLocation>
        <location evidence="1">Cytoplasm</location>
    </subcellularLocation>
</comment>
<dbReference type="AlphaFoldDB" id="A0A671KXV1"/>
<dbReference type="InterPro" id="IPR008858">
    <property type="entry name" value="TROVE_dom"/>
</dbReference>
<keyword evidence="9" id="KW-1185">Reference proteome</keyword>